<accession>A0A814XQQ9</accession>
<dbReference type="Proteomes" id="UP000663829">
    <property type="component" value="Unassembled WGS sequence"/>
</dbReference>
<evidence type="ECO:0000313" key="2">
    <source>
        <dbReference type="EMBL" id="CAF3982609.1"/>
    </source>
</evidence>
<dbReference type="Proteomes" id="UP000681722">
    <property type="component" value="Unassembled WGS sequence"/>
</dbReference>
<dbReference type="OrthoDB" id="10025474at2759"/>
<dbReference type="EMBL" id="CAJOBC010009233">
    <property type="protein sequence ID" value="CAF3982609.1"/>
    <property type="molecule type" value="Genomic_DNA"/>
</dbReference>
<evidence type="ECO:0000313" key="1">
    <source>
        <dbReference type="EMBL" id="CAF1219131.1"/>
    </source>
</evidence>
<keyword evidence="3" id="KW-1185">Reference proteome</keyword>
<proteinExistence type="predicted"/>
<reference evidence="1" key="1">
    <citation type="submission" date="2021-02" db="EMBL/GenBank/DDBJ databases">
        <authorList>
            <person name="Nowell W R."/>
        </authorList>
    </citation>
    <scope>NUCLEOTIDE SEQUENCE</scope>
</reference>
<sequence length="300" mass="34624">MQASSHIHLPFNVNIIDITVTANVLYGITSAVLNQIGDFQSDFDQDMQVLTQVYYPSHYNFLWYVSRTLFLLEQARQNKQLQPVAFDLVYNKLSNTFRSYVYLYIQNHINKDSDSRYYFEEFLGTNDTDTFGKRTPTGEDRIFSTALVVNCLIASFTYFNATTNQLHWVLASSLTDVKLLIDKSVQCVNGIHWYPANIYQFLNGTNFNPKDYHLQLDDIASTIDNVICGVQSLIDEQEYTQMLKQLHFNVSTPTTFNGYNQPDAVFPFWLSQPYTYSTTLLALSQYNNLISTNIDLEQLV</sequence>
<comment type="caution">
    <text evidence="1">The sequence shown here is derived from an EMBL/GenBank/DDBJ whole genome shotgun (WGS) entry which is preliminary data.</text>
</comment>
<evidence type="ECO:0000313" key="3">
    <source>
        <dbReference type="Proteomes" id="UP000663829"/>
    </source>
</evidence>
<name>A0A814XQQ9_9BILA</name>
<dbReference type="EMBL" id="CAJNOQ010009231">
    <property type="protein sequence ID" value="CAF1219131.1"/>
    <property type="molecule type" value="Genomic_DNA"/>
</dbReference>
<protein>
    <submittedName>
        <fullName evidence="1">Uncharacterized protein</fullName>
    </submittedName>
</protein>
<organism evidence="1 3">
    <name type="scientific">Didymodactylos carnosus</name>
    <dbReference type="NCBI Taxonomy" id="1234261"/>
    <lineage>
        <taxon>Eukaryota</taxon>
        <taxon>Metazoa</taxon>
        <taxon>Spiralia</taxon>
        <taxon>Gnathifera</taxon>
        <taxon>Rotifera</taxon>
        <taxon>Eurotatoria</taxon>
        <taxon>Bdelloidea</taxon>
        <taxon>Philodinida</taxon>
        <taxon>Philodinidae</taxon>
        <taxon>Didymodactylos</taxon>
    </lineage>
</organism>
<gene>
    <name evidence="1" type="ORF">GPM918_LOCUS24596</name>
    <name evidence="2" type="ORF">SRO942_LOCUS24598</name>
</gene>
<dbReference type="AlphaFoldDB" id="A0A814XQQ9"/>